<comment type="caution">
    <text evidence="2">The sequence shown here is derived from an EMBL/GenBank/DDBJ whole genome shotgun (WGS) entry which is preliminary data.</text>
</comment>
<dbReference type="InterPro" id="IPR004360">
    <property type="entry name" value="Glyas_Fos-R_dOase_dom"/>
</dbReference>
<evidence type="ECO:0000313" key="3">
    <source>
        <dbReference type="Proteomes" id="UP000460318"/>
    </source>
</evidence>
<name>A0A7X3IHY8_9BACL</name>
<reference evidence="2 3" key="1">
    <citation type="submission" date="2019-12" db="EMBL/GenBank/DDBJ databases">
        <title>Paenibacillus sp. nov., an endophytic bacterium isolated from the stem of Dendrobium.</title>
        <authorList>
            <person name="Zhao R."/>
        </authorList>
    </citation>
    <scope>NUCLEOTIDE SEQUENCE [LARGE SCALE GENOMIC DNA]</scope>
    <source>
        <strain evidence="2 3">HJL G12</strain>
    </source>
</reference>
<gene>
    <name evidence="2" type="ORF">GRF59_11605</name>
</gene>
<dbReference type="AlphaFoldDB" id="A0A7X3IHY8"/>
<keyword evidence="3" id="KW-1185">Reference proteome</keyword>
<dbReference type="EMBL" id="WUBI01000001">
    <property type="protein sequence ID" value="MWV44279.1"/>
    <property type="molecule type" value="Genomic_DNA"/>
</dbReference>
<protein>
    <submittedName>
        <fullName evidence="2">VOC family protein</fullName>
    </submittedName>
</protein>
<dbReference type="Pfam" id="PF00903">
    <property type="entry name" value="Glyoxalase"/>
    <property type="match status" value="1"/>
</dbReference>
<accession>A0A7X3IHY8</accession>
<dbReference type="InterPro" id="IPR029068">
    <property type="entry name" value="Glyas_Bleomycin-R_OHBP_Dase"/>
</dbReference>
<organism evidence="2 3">
    <name type="scientific">Paenibacillus dendrobii</name>
    <dbReference type="NCBI Taxonomy" id="2691084"/>
    <lineage>
        <taxon>Bacteria</taxon>
        <taxon>Bacillati</taxon>
        <taxon>Bacillota</taxon>
        <taxon>Bacilli</taxon>
        <taxon>Bacillales</taxon>
        <taxon>Paenibacillaceae</taxon>
        <taxon>Paenibacillus</taxon>
    </lineage>
</organism>
<dbReference type="Gene3D" id="3.10.180.10">
    <property type="entry name" value="2,3-Dihydroxybiphenyl 1,2-Dioxygenase, domain 1"/>
    <property type="match status" value="1"/>
</dbReference>
<feature type="domain" description="Glyoxalase/fosfomycin resistance/dioxygenase" evidence="1">
    <location>
        <begin position="8"/>
        <end position="115"/>
    </location>
</feature>
<dbReference type="SUPFAM" id="SSF54593">
    <property type="entry name" value="Glyoxalase/Bleomycin resistance protein/Dihydroxybiphenyl dioxygenase"/>
    <property type="match status" value="1"/>
</dbReference>
<proteinExistence type="predicted"/>
<evidence type="ECO:0000313" key="2">
    <source>
        <dbReference type="EMBL" id="MWV44279.1"/>
    </source>
</evidence>
<evidence type="ECO:0000259" key="1">
    <source>
        <dbReference type="Pfam" id="PF00903"/>
    </source>
</evidence>
<dbReference type="RefSeq" id="WP_160497710.1">
    <property type="nucleotide sequence ID" value="NZ_WUBI01000001.1"/>
</dbReference>
<dbReference type="Proteomes" id="UP000460318">
    <property type="component" value="Unassembled WGS sequence"/>
</dbReference>
<sequence length="118" mass="13322">MSTPIQNHIQTVFIPVSDIEKARGWYCGILGVPADGEILHGHLYILPMRGTAGIVLDSRIYAPEKVFRFPAVQLRTDDIEGSYAYLKARNVELASGIEYDQWFNFKDPDGNMLMICKC</sequence>